<evidence type="ECO:0000313" key="2">
    <source>
        <dbReference type="Proteomes" id="UP000799753"/>
    </source>
</evidence>
<sequence length="363" mass="38549">MYVQSVEEREHADISQHSKKYLFGSRPQDGTLTRYAVRKDYSLQMEGTAEIPTSCNGTKFTTVHITPSPLTPFSIFGSASTGTCSTLFSSSLTGFRLLRSKEIAGDVRSLAWSPDGRHLHALDSHASSSPATSIFNFYISEDPNLNDRNATDLLANVTSAEQMVTHPTANIVYVVSRDLNELVTIPLEEHKGSSDPTATPKRFKVLPSSIDATQFTTSALTISSSKTSLWTLSQSSVQAIISVFSLDPTTGEVITAVARAAWSGAGGIGKGMLAPAPFVGGDLIAVTNSPIGMVAFLGLDGVAKGVSVGEEGVVNIDGDDFLEEVWTLGTAKRDGAAAQAVKLKSYGRIDLGLDNLGEGVWVD</sequence>
<protein>
    <recommendedName>
        <fullName evidence="3">WD40 repeat-like protein</fullName>
    </recommendedName>
</protein>
<gene>
    <name evidence="1" type="ORF">P280DRAFT_439252</name>
</gene>
<reference evidence="1" key="1">
    <citation type="journal article" date="2020" name="Stud. Mycol.">
        <title>101 Dothideomycetes genomes: a test case for predicting lifestyles and emergence of pathogens.</title>
        <authorList>
            <person name="Haridas S."/>
            <person name="Albert R."/>
            <person name="Binder M."/>
            <person name="Bloem J."/>
            <person name="Labutti K."/>
            <person name="Salamov A."/>
            <person name="Andreopoulos B."/>
            <person name="Baker S."/>
            <person name="Barry K."/>
            <person name="Bills G."/>
            <person name="Bluhm B."/>
            <person name="Cannon C."/>
            <person name="Castanera R."/>
            <person name="Culley D."/>
            <person name="Daum C."/>
            <person name="Ezra D."/>
            <person name="Gonzalez J."/>
            <person name="Henrissat B."/>
            <person name="Kuo A."/>
            <person name="Liang C."/>
            <person name="Lipzen A."/>
            <person name="Lutzoni F."/>
            <person name="Magnuson J."/>
            <person name="Mondo S."/>
            <person name="Nolan M."/>
            <person name="Ohm R."/>
            <person name="Pangilinan J."/>
            <person name="Park H.-J."/>
            <person name="Ramirez L."/>
            <person name="Alfaro M."/>
            <person name="Sun H."/>
            <person name="Tritt A."/>
            <person name="Yoshinaga Y."/>
            <person name="Zwiers L.-H."/>
            <person name="Turgeon B."/>
            <person name="Goodwin S."/>
            <person name="Spatafora J."/>
            <person name="Crous P."/>
            <person name="Grigoriev I."/>
        </authorList>
    </citation>
    <scope>NUCLEOTIDE SEQUENCE</scope>
    <source>
        <strain evidence="1">CBS 473.64</strain>
    </source>
</reference>
<dbReference type="AlphaFoldDB" id="A0A6A6RGL2"/>
<dbReference type="EMBL" id="MU006846">
    <property type="protein sequence ID" value="KAF2634265.1"/>
    <property type="molecule type" value="Genomic_DNA"/>
</dbReference>
<evidence type="ECO:0000313" key="1">
    <source>
        <dbReference type="EMBL" id="KAF2634265.1"/>
    </source>
</evidence>
<accession>A0A6A6RGL2</accession>
<dbReference type="SUPFAM" id="SSF82171">
    <property type="entry name" value="DPP6 N-terminal domain-like"/>
    <property type="match status" value="1"/>
</dbReference>
<name>A0A6A6RGL2_9PLEO</name>
<proteinExistence type="predicted"/>
<dbReference type="Proteomes" id="UP000799753">
    <property type="component" value="Unassembled WGS sequence"/>
</dbReference>
<dbReference type="OrthoDB" id="1715191at2759"/>
<organism evidence="1 2">
    <name type="scientific">Massarina eburnea CBS 473.64</name>
    <dbReference type="NCBI Taxonomy" id="1395130"/>
    <lineage>
        <taxon>Eukaryota</taxon>
        <taxon>Fungi</taxon>
        <taxon>Dikarya</taxon>
        <taxon>Ascomycota</taxon>
        <taxon>Pezizomycotina</taxon>
        <taxon>Dothideomycetes</taxon>
        <taxon>Pleosporomycetidae</taxon>
        <taxon>Pleosporales</taxon>
        <taxon>Massarineae</taxon>
        <taxon>Massarinaceae</taxon>
        <taxon>Massarina</taxon>
    </lineage>
</organism>
<evidence type="ECO:0008006" key="3">
    <source>
        <dbReference type="Google" id="ProtNLM"/>
    </source>
</evidence>
<keyword evidence="2" id="KW-1185">Reference proteome</keyword>
<dbReference type="InterPro" id="IPR015943">
    <property type="entry name" value="WD40/YVTN_repeat-like_dom_sf"/>
</dbReference>
<dbReference type="Gene3D" id="2.130.10.10">
    <property type="entry name" value="YVTN repeat-like/Quinoprotein amine dehydrogenase"/>
    <property type="match status" value="1"/>
</dbReference>